<feature type="compositionally biased region" description="Acidic residues" evidence="1">
    <location>
        <begin position="18"/>
        <end position="27"/>
    </location>
</feature>
<feature type="compositionally biased region" description="Acidic residues" evidence="1">
    <location>
        <begin position="271"/>
        <end position="283"/>
    </location>
</feature>
<evidence type="ECO:0000313" key="3">
    <source>
        <dbReference type="EMBL" id="THD25523.1"/>
    </source>
</evidence>
<dbReference type="Proteomes" id="UP000230066">
    <property type="component" value="Unassembled WGS sequence"/>
</dbReference>
<dbReference type="PANTHER" id="PTHR46535:SF1">
    <property type="entry name" value="NEDD4-BINDING PROTEIN 2"/>
    <property type="match status" value="1"/>
</dbReference>
<proteinExistence type="predicted"/>
<feature type="region of interest" description="Disordered" evidence="1">
    <location>
        <begin position="225"/>
        <end position="251"/>
    </location>
</feature>
<dbReference type="PANTHER" id="PTHR46535">
    <property type="entry name" value="NEDD4-BINDING PROTEIN 2"/>
    <property type="match status" value="1"/>
</dbReference>
<gene>
    <name evidence="3" type="ORF">D915_003663</name>
</gene>
<feature type="compositionally biased region" description="Basic and acidic residues" evidence="1">
    <location>
        <begin position="1"/>
        <end position="10"/>
    </location>
</feature>
<dbReference type="InterPro" id="IPR002625">
    <property type="entry name" value="Smr_dom"/>
</dbReference>
<dbReference type="InterPro" id="IPR027417">
    <property type="entry name" value="P-loop_NTPase"/>
</dbReference>
<dbReference type="Pfam" id="PF13671">
    <property type="entry name" value="AAA_33"/>
    <property type="match status" value="1"/>
</dbReference>
<feature type="region of interest" description="Disordered" evidence="1">
    <location>
        <begin position="652"/>
        <end position="675"/>
    </location>
</feature>
<accession>A0A4E0RDF8</accession>
<dbReference type="Gene3D" id="3.40.50.300">
    <property type="entry name" value="P-loop containing nucleotide triphosphate hydrolases"/>
    <property type="match status" value="1"/>
</dbReference>
<evidence type="ECO:0000313" key="4">
    <source>
        <dbReference type="Proteomes" id="UP000230066"/>
    </source>
</evidence>
<dbReference type="AlphaFoldDB" id="A0A4E0RDF8"/>
<dbReference type="InterPro" id="IPR052772">
    <property type="entry name" value="Endo/PolyKinase_Domain-Protein"/>
</dbReference>
<reference evidence="3" key="1">
    <citation type="submission" date="2019-03" db="EMBL/GenBank/DDBJ databases">
        <title>Improved annotation for the trematode Fasciola hepatica.</title>
        <authorList>
            <person name="Choi Y.-J."/>
            <person name="Martin J."/>
            <person name="Mitreva M."/>
        </authorList>
    </citation>
    <scope>NUCLEOTIDE SEQUENCE [LARGE SCALE GENOMIC DNA]</scope>
</reference>
<dbReference type="SUPFAM" id="SSF52540">
    <property type="entry name" value="P-loop containing nucleoside triphosphate hydrolases"/>
    <property type="match status" value="1"/>
</dbReference>
<comment type="caution">
    <text evidence="3">The sequence shown here is derived from an EMBL/GenBank/DDBJ whole genome shotgun (WGS) entry which is preliminary data.</text>
</comment>
<organism evidence="3 4">
    <name type="scientific">Fasciola hepatica</name>
    <name type="common">Liver fluke</name>
    <dbReference type="NCBI Taxonomy" id="6192"/>
    <lineage>
        <taxon>Eukaryota</taxon>
        <taxon>Metazoa</taxon>
        <taxon>Spiralia</taxon>
        <taxon>Lophotrochozoa</taxon>
        <taxon>Platyhelminthes</taxon>
        <taxon>Trematoda</taxon>
        <taxon>Digenea</taxon>
        <taxon>Plagiorchiida</taxon>
        <taxon>Echinostomata</taxon>
        <taxon>Echinostomatoidea</taxon>
        <taxon>Fasciolidae</taxon>
        <taxon>Fasciola</taxon>
    </lineage>
</organism>
<dbReference type="EMBL" id="JXXN02001104">
    <property type="protein sequence ID" value="THD25523.1"/>
    <property type="molecule type" value="Genomic_DNA"/>
</dbReference>
<evidence type="ECO:0000259" key="2">
    <source>
        <dbReference type="PROSITE" id="PS50828"/>
    </source>
</evidence>
<protein>
    <submittedName>
        <fullName evidence="3">NEDD4-binding protein 2 2</fullName>
    </submittedName>
</protein>
<keyword evidence="4" id="KW-1185">Reference proteome</keyword>
<dbReference type="SMART" id="SM00463">
    <property type="entry name" value="SMR"/>
    <property type="match status" value="1"/>
</dbReference>
<dbReference type="GO" id="GO:0005634">
    <property type="term" value="C:nucleus"/>
    <property type="evidence" value="ECO:0007669"/>
    <property type="project" value="TreeGrafter"/>
</dbReference>
<dbReference type="Gene3D" id="3.30.1370.110">
    <property type="match status" value="1"/>
</dbReference>
<feature type="region of interest" description="Disordered" evidence="1">
    <location>
        <begin position="271"/>
        <end position="310"/>
    </location>
</feature>
<feature type="region of interest" description="Disordered" evidence="1">
    <location>
        <begin position="1"/>
        <end position="36"/>
    </location>
</feature>
<feature type="region of interest" description="Disordered" evidence="1">
    <location>
        <begin position="628"/>
        <end position="647"/>
    </location>
</feature>
<evidence type="ECO:0000256" key="1">
    <source>
        <dbReference type="SAM" id="MobiDB-lite"/>
    </source>
</evidence>
<dbReference type="InterPro" id="IPR036063">
    <property type="entry name" value="Smr_dom_sf"/>
</dbReference>
<feature type="compositionally biased region" description="Basic and acidic residues" evidence="1">
    <location>
        <begin position="284"/>
        <end position="305"/>
    </location>
</feature>
<dbReference type="PROSITE" id="PS50828">
    <property type="entry name" value="SMR"/>
    <property type="match status" value="1"/>
</dbReference>
<name>A0A4E0RDF8_FASHE</name>
<feature type="compositionally biased region" description="Polar residues" evidence="1">
    <location>
        <begin position="225"/>
        <end position="244"/>
    </location>
</feature>
<dbReference type="SUPFAM" id="SSF160443">
    <property type="entry name" value="SMR domain-like"/>
    <property type="match status" value="1"/>
</dbReference>
<sequence>MIDKKLKADFHVSLADPTEPDSSEESDSERKNDRLLVKPSPEISRIASVLRTASECDWNARYLILIRGLPGSGKTTLAKFLVSHVPDHVIVSEAGYEQEQHAQQQHTALPIWRSRLIEEARAACKQKAWAAMNSKVLAVIVDNENLQSEDMEPYVIEAVKRDYTIHMLEPNTPWRYKPAKLIKFTQRPITLIEIRQMHALFDRTITSDDLIREAKKKLRPFDSTSLVPLTTRGAPSSTVTQSDPVENERSCTADTVVPGSVTAAEEVEVGIEQAEEEEEEWDTANEKFPRRSTEPRDSSAEEREIPNSNTDKVTEAVPATEVVIDCLPSTSYTELDPVDHLASVFPHISRSQIREFLDLAAGDHVWASELILEGLQVGLDADYDAAGSVRHQTAPIDTAQMPLSDTGKFSESSSSHAVDVLQMQPEPSTSLDVCQVPLATDSSTIAPVNSRSFSITRQFVQDAQELYGFALGIPPVDLSTAAVPDFLFSEWCPEPELVRGILQSFLRFLGVAQPHSANGFRSKPNPVGGSIRQNWNNARKQRSMNYQNNYNYVTETASFTDIMADDEVIHRSIQDFRSSLDTAVVRRIMDRLMKKFPGVQRATVEETFVRMDFSESDTENSLRLLFSSSEPSRAEHSPADNVDATGSFDARSTRKCLNREQPTEPGLSLQEIQDEEEALRRSVEDQRSKLKSLSSQLSLCRLKSQFPDIQLIELENLLIRFDLNEAEIVKHLIDRGFSCRPVAPLIPANEDASPTRAVRLTQSSDELDVLNAKLSVVRQRICHIRQRMYKKTEKGVGSYYSSELGRLYREQRDLSFMRAQCMIDLRSVDYESELLANGETASAAASKAFAYVDLHGLDKSCALTVLKQRIQLLESLLQQVAPSSASSRSLVVITGRGGRNAESDLVHTSPILRPAVMNYLSANQYPFCEKYSTGSGYFVITVPNRK</sequence>
<feature type="domain" description="Smr" evidence="2">
    <location>
        <begin position="852"/>
        <end position="943"/>
    </location>
</feature>
<dbReference type="GO" id="GO:0004519">
    <property type="term" value="F:endonuclease activity"/>
    <property type="evidence" value="ECO:0007669"/>
    <property type="project" value="TreeGrafter"/>
</dbReference>